<sequence>MNTRLATAAFLCLHSGPLLQLRLPHDRLDSTTPESTPHVLRWDMQPALWTTTTTTTRTRDGDGDWPPGTAAAQPAGEHAHGEAAEATCARRDGDGRWERAERRGDRDREWLRNAGRERQRVNGAAEAQTGIWDRAWESAGAGAGAGREQ</sequence>
<dbReference type="Proteomes" id="UP001215598">
    <property type="component" value="Unassembled WGS sequence"/>
</dbReference>
<keyword evidence="4" id="KW-1185">Reference proteome</keyword>
<proteinExistence type="predicted"/>
<protein>
    <submittedName>
        <fullName evidence="3">Uncharacterized protein</fullName>
    </submittedName>
</protein>
<evidence type="ECO:0000313" key="3">
    <source>
        <dbReference type="EMBL" id="KAJ7721390.1"/>
    </source>
</evidence>
<organism evidence="3 4">
    <name type="scientific">Mycena metata</name>
    <dbReference type="NCBI Taxonomy" id="1033252"/>
    <lineage>
        <taxon>Eukaryota</taxon>
        <taxon>Fungi</taxon>
        <taxon>Dikarya</taxon>
        <taxon>Basidiomycota</taxon>
        <taxon>Agaricomycotina</taxon>
        <taxon>Agaricomycetes</taxon>
        <taxon>Agaricomycetidae</taxon>
        <taxon>Agaricales</taxon>
        <taxon>Marasmiineae</taxon>
        <taxon>Mycenaceae</taxon>
        <taxon>Mycena</taxon>
    </lineage>
</organism>
<gene>
    <name evidence="3" type="ORF">B0H16DRAFT_1699667</name>
</gene>
<evidence type="ECO:0000313" key="4">
    <source>
        <dbReference type="Proteomes" id="UP001215598"/>
    </source>
</evidence>
<name>A0AAD7HIC3_9AGAR</name>
<comment type="caution">
    <text evidence="3">The sequence shown here is derived from an EMBL/GenBank/DDBJ whole genome shotgun (WGS) entry which is preliminary data.</text>
</comment>
<feature type="signal peptide" evidence="2">
    <location>
        <begin position="1"/>
        <end position="20"/>
    </location>
</feature>
<feature type="chain" id="PRO_5041967685" evidence="2">
    <location>
        <begin position="21"/>
        <end position="149"/>
    </location>
</feature>
<evidence type="ECO:0000256" key="1">
    <source>
        <dbReference type="SAM" id="MobiDB-lite"/>
    </source>
</evidence>
<accession>A0AAD7HIC3</accession>
<reference evidence="3" key="1">
    <citation type="submission" date="2023-03" db="EMBL/GenBank/DDBJ databases">
        <title>Massive genome expansion in bonnet fungi (Mycena s.s.) driven by repeated elements and novel gene families across ecological guilds.</title>
        <authorList>
            <consortium name="Lawrence Berkeley National Laboratory"/>
            <person name="Harder C.B."/>
            <person name="Miyauchi S."/>
            <person name="Viragh M."/>
            <person name="Kuo A."/>
            <person name="Thoen E."/>
            <person name="Andreopoulos B."/>
            <person name="Lu D."/>
            <person name="Skrede I."/>
            <person name="Drula E."/>
            <person name="Henrissat B."/>
            <person name="Morin E."/>
            <person name="Kohler A."/>
            <person name="Barry K."/>
            <person name="LaButti K."/>
            <person name="Morin E."/>
            <person name="Salamov A."/>
            <person name="Lipzen A."/>
            <person name="Mereny Z."/>
            <person name="Hegedus B."/>
            <person name="Baldrian P."/>
            <person name="Stursova M."/>
            <person name="Weitz H."/>
            <person name="Taylor A."/>
            <person name="Grigoriev I.V."/>
            <person name="Nagy L.G."/>
            <person name="Martin F."/>
            <person name="Kauserud H."/>
        </authorList>
    </citation>
    <scope>NUCLEOTIDE SEQUENCE</scope>
    <source>
        <strain evidence="3">CBHHK182m</strain>
    </source>
</reference>
<dbReference type="EMBL" id="JARKIB010000230">
    <property type="protein sequence ID" value="KAJ7721390.1"/>
    <property type="molecule type" value="Genomic_DNA"/>
</dbReference>
<keyword evidence="2" id="KW-0732">Signal</keyword>
<feature type="region of interest" description="Disordered" evidence="1">
    <location>
        <begin position="51"/>
        <end position="149"/>
    </location>
</feature>
<dbReference type="AlphaFoldDB" id="A0AAD7HIC3"/>
<feature type="compositionally biased region" description="Basic and acidic residues" evidence="1">
    <location>
        <begin position="77"/>
        <end position="120"/>
    </location>
</feature>
<evidence type="ECO:0000256" key="2">
    <source>
        <dbReference type="SAM" id="SignalP"/>
    </source>
</evidence>